<evidence type="ECO:0000256" key="4">
    <source>
        <dbReference type="ARBA" id="ARBA00022989"/>
    </source>
</evidence>
<feature type="transmembrane region" description="Helical" evidence="6">
    <location>
        <begin position="407"/>
        <end position="424"/>
    </location>
</feature>
<dbReference type="PIRSF" id="PIRSF006060">
    <property type="entry name" value="AA_transporter"/>
    <property type="match status" value="1"/>
</dbReference>
<organism evidence="7 8">
    <name type="scientific">Candidatus Acidianus copahuensis</name>
    <dbReference type="NCBI Taxonomy" id="1160895"/>
    <lineage>
        <taxon>Archaea</taxon>
        <taxon>Thermoproteota</taxon>
        <taxon>Thermoprotei</taxon>
        <taxon>Sulfolobales</taxon>
        <taxon>Sulfolobaceae</taxon>
        <taxon>Acidianus</taxon>
    </lineage>
</organism>
<name>A0A031LL78_9CREN</name>
<evidence type="ECO:0000256" key="2">
    <source>
        <dbReference type="ARBA" id="ARBA00022475"/>
    </source>
</evidence>
<dbReference type="InterPro" id="IPR002293">
    <property type="entry name" value="AA/rel_permease1"/>
</dbReference>
<feature type="transmembrane region" description="Helical" evidence="6">
    <location>
        <begin position="130"/>
        <end position="148"/>
    </location>
</feature>
<dbReference type="STRING" id="1160895.CM19_10490"/>
<dbReference type="OrthoDB" id="43026at2157"/>
<feature type="transmembrane region" description="Helical" evidence="6">
    <location>
        <begin position="223"/>
        <end position="242"/>
    </location>
</feature>
<feature type="transmembrane region" description="Helical" evidence="6">
    <location>
        <begin position="155"/>
        <end position="174"/>
    </location>
</feature>
<feature type="transmembrane region" description="Helical" evidence="6">
    <location>
        <begin position="336"/>
        <end position="355"/>
    </location>
</feature>
<reference evidence="7 8" key="1">
    <citation type="submission" date="2014-03" db="EMBL/GenBank/DDBJ databases">
        <title>Draft genome sequence of the novel thermoacidophilic archaea Acidianus copahuensis ALE1 strain, isolated from Copahue volcanic area in Neuquen Argentina.</title>
        <authorList>
            <person name="Urbieta M.S."/>
            <person name="Rascovan N."/>
            <person name="Castro C."/>
            <person name="Revale S."/>
            <person name="Giaveno M.A."/>
            <person name="Vazquez M.P."/>
            <person name="Donati E.R."/>
        </authorList>
    </citation>
    <scope>NUCLEOTIDE SEQUENCE [LARGE SCALE GENOMIC DNA]</scope>
    <source>
        <strain evidence="7 8">ALE1</strain>
    </source>
</reference>
<keyword evidence="2" id="KW-1003">Cell membrane</keyword>
<keyword evidence="5 6" id="KW-0472">Membrane</keyword>
<evidence type="ECO:0000256" key="3">
    <source>
        <dbReference type="ARBA" id="ARBA00022692"/>
    </source>
</evidence>
<dbReference type="InterPro" id="IPR050367">
    <property type="entry name" value="APC_superfamily"/>
</dbReference>
<evidence type="ECO:0000256" key="1">
    <source>
        <dbReference type="ARBA" id="ARBA00004651"/>
    </source>
</evidence>
<evidence type="ECO:0000256" key="5">
    <source>
        <dbReference type="ARBA" id="ARBA00023136"/>
    </source>
</evidence>
<feature type="transmembrane region" description="Helical" evidence="6">
    <location>
        <begin position="376"/>
        <end position="395"/>
    </location>
</feature>
<accession>A0A031LL78</accession>
<feature type="transmembrane region" description="Helical" evidence="6">
    <location>
        <begin position="312"/>
        <end position="330"/>
    </location>
</feature>
<keyword evidence="4 6" id="KW-1133">Transmembrane helix</keyword>
<evidence type="ECO:0000313" key="7">
    <source>
        <dbReference type="EMBL" id="EZQ02409.1"/>
    </source>
</evidence>
<dbReference type="AlphaFoldDB" id="A0A031LL78"/>
<dbReference type="GO" id="GO:0022857">
    <property type="term" value="F:transmembrane transporter activity"/>
    <property type="evidence" value="ECO:0007669"/>
    <property type="project" value="InterPro"/>
</dbReference>
<dbReference type="Pfam" id="PF13520">
    <property type="entry name" value="AA_permease_2"/>
    <property type="match status" value="1"/>
</dbReference>
<dbReference type="PANTHER" id="PTHR42770:SF11">
    <property type="entry name" value="INNER MEMBRANE TRANSPORT PROTEIN YBAT"/>
    <property type="match status" value="1"/>
</dbReference>
<feature type="transmembrane region" description="Helical" evidence="6">
    <location>
        <begin position="50"/>
        <end position="72"/>
    </location>
</feature>
<gene>
    <name evidence="7" type="ORF">CM19_10490</name>
</gene>
<dbReference type="GO" id="GO:0005886">
    <property type="term" value="C:plasma membrane"/>
    <property type="evidence" value="ECO:0007669"/>
    <property type="project" value="UniProtKB-SubCell"/>
</dbReference>
<keyword evidence="8" id="KW-1185">Reference proteome</keyword>
<comment type="caution">
    <text evidence="7">The sequence shown here is derived from an EMBL/GenBank/DDBJ whole genome shotgun (WGS) entry which is preliminary data.</text>
</comment>
<feature type="transmembrane region" description="Helical" evidence="6">
    <location>
        <begin position="262"/>
        <end position="285"/>
    </location>
</feature>
<feature type="transmembrane region" description="Helical" evidence="6">
    <location>
        <begin position="102"/>
        <end position="124"/>
    </location>
</feature>
<dbReference type="EMBL" id="JFZT01000050">
    <property type="protein sequence ID" value="EZQ02409.1"/>
    <property type="molecule type" value="Genomic_DNA"/>
</dbReference>
<proteinExistence type="predicted"/>
<protein>
    <submittedName>
        <fullName evidence="7">Amino acid permease</fullName>
    </submittedName>
</protein>
<evidence type="ECO:0000313" key="8">
    <source>
        <dbReference type="Proteomes" id="UP000024332"/>
    </source>
</evidence>
<dbReference type="Proteomes" id="UP000024332">
    <property type="component" value="Unassembled WGS sequence"/>
</dbReference>
<dbReference type="Gene3D" id="1.20.1740.10">
    <property type="entry name" value="Amino acid/polyamine transporter I"/>
    <property type="match status" value="1"/>
</dbReference>
<comment type="subcellular location">
    <subcellularLocation>
        <location evidence="1">Cell membrane</location>
        <topology evidence="1">Multi-pass membrane protein</topology>
    </subcellularLocation>
</comment>
<dbReference type="PANTHER" id="PTHR42770">
    <property type="entry name" value="AMINO ACID TRANSPORTER-RELATED"/>
    <property type="match status" value="1"/>
</dbReference>
<sequence>MSVEKGKKSIEQKRKNMTYTDLFFLSFGGQAPFISLLTFGTVMIEDVHQAAPFAMIIATIVVLFNGLVVNFMSRRFKKGGGYYIYAIYSLTDRLGLETGWSYLLYALAYGGTLIAGGAYVLHYITGLDDVYAALLVSSLGTSIVIAGIKISTKYAIVMSSIEMITLVALGVFFLHQSGWHFYNPISFPPGLLDAVIFGLGIPTGYGSIAPLGDEASSKAIGKAAISVLLFGGALATFFFYSLGSLNFSGNLIEYLLTNFGLIGGIFISFISLSDGTLGGISYILADSRTLKAMAKDGKFPNFLAREWHNKPIFSEIIIGSIFILVITLLADLMGTFGTFVLLGGLAGVMNLVIHFSADISLIKVTSKRSRKRWTELIIGVIALIISFFVLIYSFLPPGLGITTTDIFFIWIIMGFLYAEALAMSKGAEEEG</sequence>
<feature type="transmembrane region" description="Helical" evidence="6">
    <location>
        <begin position="21"/>
        <end position="44"/>
    </location>
</feature>
<dbReference type="RefSeq" id="WP_048100302.1">
    <property type="nucleotide sequence ID" value="NZ_JFZT01000050.1"/>
</dbReference>
<keyword evidence="3 6" id="KW-0812">Transmembrane</keyword>
<feature type="transmembrane region" description="Helical" evidence="6">
    <location>
        <begin position="194"/>
        <end position="211"/>
    </location>
</feature>
<evidence type="ECO:0000256" key="6">
    <source>
        <dbReference type="SAM" id="Phobius"/>
    </source>
</evidence>